<evidence type="ECO:0000256" key="1">
    <source>
        <dbReference type="SAM" id="MobiDB-lite"/>
    </source>
</evidence>
<reference evidence="2 3" key="1">
    <citation type="submission" date="2020-04" db="EMBL/GenBank/DDBJ databases">
        <title>Perkinsus olseni comparative genomics.</title>
        <authorList>
            <person name="Bogema D.R."/>
        </authorList>
    </citation>
    <scope>NUCLEOTIDE SEQUENCE [LARGE SCALE GENOMIC DNA]</scope>
    <source>
        <strain evidence="2 3">ATCC PRA-207</strain>
    </source>
</reference>
<organism evidence="2 3">
    <name type="scientific">Perkinsus olseni</name>
    <name type="common">Perkinsus atlanticus</name>
    <dbReference type="NCBI Taxonomy" id="32597"/>
    <lineage>
        <taxon>Eukaryota</taxon>
        <taxon>Sar</taxon>
        <taxon>Alveolata</taxon>
        <taxon>Perkinsozoa</taxon>
        <taxon>Perkinsea</taxon>
        <taxon>Perkinsida</taxon>
        <taxon>Perkinsidae</taxon>
        <taxon>Perkinsus</taxon>
    </lineage>
</organism>
<feature type="region of interest" description="Disordered" evidence="1">
    <location>
        <begin position="57"/>
        <end position="111"/>
    </location>
</feature>
<evidence type="ECO:0000313" key="3">
    <source>
        <dbReference type="Proteomes" id="UP000553632"/>
    </source>
</evidence>
<evidence type="ECO:0000313" key="2">
    <source>
        <dbReference type="EMBL" id="KAF4724375.1"/>
    </source>
</evidence>
<feature type="compositionally biased region" description="Basic and acidic residues" evidence="1">
    <location>
        <begin position="57"/>
        <end position="73"/>
    </location>
</feature>
<accession>A0A7J6RVS8</accession>
<keyword evidence="3" id="KW-1185">Reference proteome</keyword>
<name>A0A7J6RVS8_PEROL</name>
<proteinExistence type="predicted"/>
<dbReference type="EMBL" id="JABANO010022914">
    <property type="protein sequence ID" value="KAF4724375.1"/>
    <property type="molecule type" value="Genomic_DNA"/>
</dbReference>
<protein>
    <submittedName>
        <fullName evidence="2">Uncharacterized protein</fullName>
    </submittedName>
</protein>
<feature type="compositionally biased region" description="Basic and acidic residues" evidence="1">
    <location>
        <begin position="83"/>
        <end position="94"/>
    </location>
</feature>
<dbReference type="Proteomes" id="UP000553632">
    <property type="component" value="Unassembled WGS sequence"/>
</dbReference>
<dbReference type="AlphaFoldDB" id="A0A7J6RVS8"/>
<comment type="caution">
    <text evidence="2">The sequence shown here is derived from an EMBL/GenBank/DDBJ whole genome shotgun (WGS) entry which is preliminary data.</text>
</comment>
<sequence length="111" mass="12586">MIIFITQNCGVLPEVTDDRVSDAGGVHEVPWYKKCSVLKLPEDITIDELHDVPVTEIRRKWESEKMDNKREKLPSSSRGGPTRKREQPLREELRSGQQSAVSAVADPQMTN</sequence>
<gene>
    <name evidence="2" type="ORF">FOZ63_011025</name>
</gene>